<protein>
    <submittedName>
        <fullName evidence="1">Uncharacterized protein</fullName>
    </submittedName>
</protein>
<gene>
    <name evidence="1" type="ORF">D8854_00915</name>
</gene>
<accession>A0A3R9QC57</accession>
<evidence type="ECO:0000313" key="1">
    <source>
        <dbReference type="EMBL" id="RSI83447.1"/>
    </source>
</evidence>
<dbReference type="EMBL" id="RJNS01000001">
    <property type="protein sequence ID" value="RSI83447.1"/>
    <property type="molecule type" value="Genomic_DNA"/>
</dbReference>
<reference evidence="1 2" key="1">
    <citation type="submission" date="2018-11" db="EMBL/GenBank/DDBJ databases">
        <title>Species Designations Belie Phenotypic and Genotypic Heterogeneity in Oral Streptococci.</title>
        <authorList>
            <person name="Velsko I."/>
        </authorList>
    </citation>
    <scope>NUCLEOTIDE SEQUENCE [LARGE SCALE GENOMIC DNA]</scope>
    <source>
        <strain evidence="1 2">BCA11</strain>
    </source>
</reference>
<name>A0A3R9QC57_STRMT</name>
<dbReference type="AlphaFoldDB" id="A0A3R9QC57"/>
<dbReference type="Proteomes" id="UP000278970">
    <property type="component" value="Unassembled WGS sequence"/>
</dbReference>
<comment type="caution">
    <text evidence="1">The sequence shown here is derived from an EMBL/GenBank/DDBJ whole genome shotgun (WGS) entry which is preliminary data.</text>
</comment>
<evidence type="ECO:0000313" key="2">
    <source>
        <dbReference type="Proteomes" id="UP000278970"/>
    </source>
</evidence>
<proteinExistence type="predicted"/>
<organism evidence="1 2">
    <name type="scientific">Streptococcus mitis</name>
    <dbReference type="NCBI Taxonomy" id="28037"/>
    <lineage>
        <taxon>Bacteria</taxon>
        <taxon>Bacillati</taxon>
        <taxon>Bacillota</taxon>
        <taxon>Bacilli</taxon>
        <taxon>Lactobacillales</taxon>
        <taxon>Streptococcaceae</taxon>
        <taxon>Streptococcus</taxon>
        <taxon>Streptococcus mitis group</taxon>
    </lineage>
</organism>
<sequence length="64" mass="7118">MHTPMPLGKGEPMRITTGSFVDGYIKEPRKRLLKKSPSSKIGSTTILKNAWTTSLPEKTACWLT</sequence>